<evidence type="ECO:0000313" key="5">
    <source>
        <dbReference type="Proteomes" id="UP000050929"/>
    </source>
</evidence>
<keyword evidence="2" id="KW-0472">Membrane</keyword>
<keyword evidence="2" id="KW-1133">Transmembrane helix</keyword>
<dbReference type="STRING" id="1423811.FC72_GL001208"/>
<name>A0A0R1IXC6_9LACO</name>
<feature type="transmembrane region" description="Helical" evidence="2">
    <location>
        <begin position="77"/>
        <end position="94"/>
    </location>
</feature>
<dbReference type="OrthoDB" id="8607342at2"/>
<dbReference type="InterPro" id="IPR052710">
    <property type="entry name" value="CAAX_protease"/>
</dbReference>
<evidence type="ECO:0000259" key="3">
    <source>
        <dbReference type="Pfam" id="PF02517"/>
    </source>
</evidence>
<feature type="domain" description="CAAX prenyl protease 2/Lysostaphin resistance protein A-like" evidence="3">
    <location>
        <begin position="111"/>
        <end position="204"/>
    </location>
</feature>
<dbReference type="RefSeq" id="WP_057767166.1">
    <property type="nucleotide sequence ID" value="NZ_AZDG01000024.1"/>
</dbReference>
<evidence type="ECO:0000256" key="1">
    <source>
        <dbReference type="ARBA" id="ARBA00009067"/>
    </source>
</evidence>
<organism evidence="4 5">
    <name type="scientific">Companilactobacillus tucceti DSM 20183</name>
    <dbReference type="NCBI Taxonomy" id="1423811"/>
    <lineage>
        <taxon>Bacteria</taxon>
        <taxon>Bacillati</taxon>
        <taxon>Bacillota</taxon>
        <taxon>Bacilli</taxon>
        <taxon>Lactobacillales</taxon>
        <taxon>Lactobacillaceae</taxon>
        <taxon>Companilactobacillus</taxon>
    </lineage>
</organism>
<feature type="transmembrane region" description="Helical" evidence="2">
    <location>
        <begin position="171"/>
        <end position="188"/>
    </location>
</feature>
<dbReference type="PANTHER" id="PTHR36435:SF1">
    <property type="entry name" value="CAAX AMINO TERMINAL PROTEASE FAMILY PROTEIN"/>
    <property type="match status" value="1"/>
</dbReference>
<dbReference type="EMBL" id="AZDG01000024">
    <property type="protein sequence ID" value="KRK63734.1"/>
    <property type="molecule type" value="Genomic_DNA"/>
</dbReference>
<proteinExistence type="inferred from homology"/>
<dbReference type="AlphaFoldDB" id="A0A0R1IXC6"/>
<dbReference type="PANTHER" id="PTHR36435">
    <property type="entry name" value="SLR1288 PROTEIN"/>
    <property type="match status" value="1"/>
</dbReference>
<comment type="similarity">
    <text evidence="1">Belongs to the UPF0177 family.</text>
</comment>
<dbReference type="Proteomes" id="UP000050929">
    <property type="component" value="Unassembled WGS sequence"/>
</dbReference>
<protein>
    <recommendedName>
        <fullName evidence="3">CAAX prenyl protease 2/Lysostaphin resistance protein A-like domain-containing protein</fullName>
    </recommendedName>
</protein>
<dbReference type="InterPro" id="IPR003675">
    <property type="entry name" value="Rce1/LyrA-like_dom"/>
</dbReference>
<evidence type="ECO:0000313" key="4">
    <source>
        <dbReference type="EMBL" id="KRK63734.1"/>
    </source>
</evidence>
<keyword evidence="2" id="KW-0812">Transmembrane</keyword>
<comment type="caution">
    <text evidence="4">The sequence shown here is derived from an EMBL/GenBank/DDBJ whole genome shotgun (WGS) entry which is preliminary data.</text>
</comment>
<reference evidence="4 5" key="1">
    <citation type="journal article" date="2015" name="Genome Announc.">
        <title>Expanding the biotechnology potential of lactobacilli through comparative genomics of 213 strains and associated genera.</title>
        <authorList>
            <person name="Sun Z."/>
            <person name="Harris H.M."/>
            <person name="McCann A."/>
            <person name="Guo C."/>
            <person name="Argimon S."/>
            <person name="Zhang W."/>
            <person name="Yang X."/>
            <person name="Jeffery I.B."/>
            <person name="Cooney J.C."/>
            <person name="Kagawa T.F."/>
            <person name="Liu W."/>
            <person name="Song Y."/>
            <person name="Salvetti E."/>
            <person name="Wrobel A."/>
            <person name="Rasinkangas P."/>
            <person name="Parkhill J."/>
            <person name="Rea M.C."/>
            <person name="O'Sullivan O."/>
            <person name="Ritari J."/>
            <person name="Douillard F.P."/>
            <person name="Paul Ross R."/>
            <person name="Yang R."/>
            <person name="Briner A.E."/>
            <person name="Felis G.E."/>
            <person name="de Vos W.M."/>
            <person name="Barrangou R."/>
            <person name="Klaenhammer T.R."/>
            <person name="Caufield P.W."/>
            <person name="Cui Y."/>
            <person name="Zhang H."/>
            <person name="O'Toole P.W."/>
        </authorList>
    </citation>
    <scope>NUCLEOTIDE SEQUENCE [LARGE SCALE GENOMIC DNA]</scope>
    <source>
        <strain evidence="4 5">DSM 20183</strain>
    </source>
</reference>
<feature type="transmembrane region" description="Helical" evidence="2">
    <location>
        <begin position="114"/>
        <end position="135"/>
    </location>
</feature>
<gene>
    <name evidence="4" type="ORF">FC72_GL001208</name>
</gene>
<dbReference type="GO" id="GO:0004175">
    <property type="term" value="F:endopeptidase activity"/>
    <property type="evidence" value="ECO:0007669"/>
    <property type="project" value="UniProtKB-ARBA"/>
</dbReference>
<feature type="transmembrane region" description="Helical" evidence="2">
    <location>
        <begin position="147"/>
        <end position="165"/>
    </location>
</feature>
<accession>A0A0R1IXC6</accession>
<evidence type="ECO:0000256" key="2">
    <source>
        <dbReference type="SAM" id="Phobius"/>
    </source>
</evidence>
<dbReference type="GO" id="GO:0080120">
    <property type="term" value="P:CAAX-box protein maturation"/>
    <property type="evidence" value="ECO:0007669"/>
    <property type="project" value="UniProtKB-ARBA"/>
</dbReference>
<keyword evidence="5" id="KW-1185">Reference proteome</keyword>
<dbReference type="Pfam" id="PF02517">
    <property type="entry name" value="Rce1-like"/>
    <property type="match status" value="1"/>
</dbReference>
<dbReference type="PATRIC" id="fig|1423811.3.peg.1228"/>
<sequence length="211" mass="24300">MKNIIGKSFIIIFFLFIYQLCTIPFIIDTVIKSKFDYMILTIFGLIIFGFLIYKLWTYFTKDFSLQTNVTKRTYIELSIFIVAIIAAGNLDSLFPESGNQKVILDQLHNNLINTVITTVFLAPIVEEIIFRGLFAKLFFPKITDIKTSFWYVLTTSIVFGLAHVQSFDLSIIPYILMGVILALAYIRFGDIKYNIFLHFLNNLISVAMVIL</sequence>
<feature type="transmembrane region" description="Helical" evidence="2">
    <location>
        <begin position="37"/>
        <end position="56"/>
    </location>
</feature>
<feature type="transmembrane region" description="Helical" evidence="2">
    <location>
        <begin position="9"/>
        <end position="31"/>
    </location>
</feature>